<evidence type="ECO:0000256" key="1">
    <source>
        <dbReference type="SAM" id="MobiDB-lite"/>
    </source>
</evidence>
<evidence type="ECO:0000313" key="5">
    <source>
        <dbReference type="Proteomes" id="UP000032749"/>
    </source>
</evidence>
<feature type="region of interest" description="Disordered" evidence="1">
    <location>
        <begin position="107"/>
        <end position="130"/>
    </location>
</feature>
<dbReference type="EMBL" id="FO203512">
    <property type="protein sequence ID" value="CCK76959.1"/>
    <property type="molecule type" value="Genomic_DNA"/>
</dbReference>
<evidence type="ECO:0000259" key="3">
    <source>
        <dbReference type="Pfam" id="PF13670"/>
    </source>
</evidence>
<dbReference type="InterPro" id="IPR025711">
    <property type="entry name" value="PepSY"/>
</dbReference>
<dbReference type="PATRIC" id="fig|698738.3.peg.2887"/>
<dbReference type="Pfam" id="PF13670">
    <property type="entry name" value="PepSY_2"/>
    <property type="match status" value="1"/>
</dbReference>
<gene>
    <name evidence="4" type="ORF">OLEAN_C27830</name>
</gene>
<dbReference type="KEGG" id="oai:OLEAN_C27830"/>
<sequence length="130" mass="14137">MKYKRITTFIAACLLSSAALADDDDCAGSLTDWQPKEQLRQKMVDKGWDIKRIKVDDGCYEVKGRDRNGHRVEAKFSPASLELIELEIKFEGAGGADYLDLGGSGSNGKGLKNKASDNGAAKSKPRVSIE</sequence>
<accession>R4YUS5</accession>
<dbReference type="HOGENOM" id="CLU_147864_0_2_6"/>
<proteinExistence type="predicted"/>
<dbReference type="Proteomes" id="UP000032749">
    <property type="component" value="Chromosome"/>
</dbReference>
<protein>
    <recommendedName>
        <fullName evidence="3">PepSY domain-containing protein</fullName>
    </recommendedName>
</protein>
<reference evidence="4 5" key="1">
    <citation type="journal article" date="2013" name="Nat. Commun.">
        <title>Genome sequence and functional genomic analysis of the oil-degrading bacterium Oleispira antarctica.</title>
        <authorList>
            <person name="Kube M."/>
            <person name="Chernikova T.N."/>
            <person name="Al-Ramahi Y."/>
            <person name="Beloqui A."/>
            <person name="Lopez-Cortez N."/>
            <person name="Guazzaroni M.E."/>
            <person name="Heipieper H.J."/>
            <person name="Klages S."/>
            <person name="Kotsyurbenko O.R."/>
            <person name="Langer I."/>
            <person name="Nechitaylo T.Y."/>
            <person name="Lunsdorf H."/>
            <person name="Fernandez M."/>
            <person name="Juarez S."/>
            <person name="Ciordia S."/>
            <person name="Singer A."/>
            <person name="Kagan O."/>
            <person name="Egorova O."/>
            <person name="Petit P.A."/>
            <person name="Stogios P."/>
            <person name="Kim Y."/>
            <person name="Tchigvintsev A."/>
            <person name="Flick R."/>
            <person name="Denaro R."/>
            <person name="Genovese M."/>
            <person name="Albar J.P."/>
            <person name="Reva O.N."/>
            <person name="Martinez-Gomariz M."/>
            <person name="Tran H."/>
            <person name="Ferrer M."/>
            <person name="Savchenko A."/>
            <person name="Yakunin A.F."/>
            <person name="Yakimov M.M."/>
            <person name="Golyshina O.V."/>
            <person name="Reinhardt R."/>
            <person name="Golyshin P.N."/>
        </authorList>
    </citation>
    <scope>NUCLEOTIDE SEQUENCE [LARGE SCALE GENOMIC DNA]</scope>
</reference>
<dbReference type="STRING" id="698738.OLEAN_C27830"/>
<evidence type="ECO:0000256" key="2">
    <source>
        <dbReference type="SAM" id="SignalP"/>
    </source>
</evidence>
<feature type="chain" id="PRO_5004374451" description="PepSY domain-containing protein" evidence="2">
    <location>
        <begin position="22"/>
        <end position="130"/>
    </location>
</feature>
<evidence type="ECO:0000313" key="4">
    <source>
        <dbReference type="EMBL" id="CCK76959.1"/>
    </source>
</evidence>
<dbReference type="OrthoDB" id="5625293at2"/>
<keyword evidence="2" id="KW-0732">Signal</keyword>
<keyword evidence="5" id="KW-1185">Reference proteome</keyword>
<feature type="domain" description="PepSY" evidence="3">
    <location>
        <begin position="6"/>
        <end position="85"/>
    </location>
</feature>
<name>R4YUS5_OLEAN</name>
<dbReference type="AlphaFoldDB" id="R4YUS5"/>
<organism evidence="4 5">
    <name type="scientific">Oleispira antarctica RB-8</name>
    <dbReference type="NCBI Taxonomy" id="698738"/>
    <lineage>
        <taxon>Bacteria</taxon>
        <taxon>Pseudomonadati</taxon>
        <taxon>Pseudomonadota</taxon>
        <taxon>Gammaproteobacteria</taxon>
        <taxon>Oceanospirillales</taxon>
        <taxon>Oceanospirillaceae</taxon>
        <taxon>Oleispira</taxon>
    </lineage>
</organism>
<feature type="signal peptide" evidence="2">
    <location>
        <begin position="1"/>
        <end position="21"/>
    </location>
</feature>